<evidence type="ECO:0000256" key="1">
    <source>
        <dbReference type="SAM" id="MobiDB-lite"/>
    </source>
</evidence>
<sequence length="107" mass="12101">MAVPGSSPITAPRSPPSPLSENGSGPLENALSVTQTSQIDLKRLILERFFFSFMISLPLPLRFLFPRIQILNSWSPNRLYKEESGNPTIIQKSKKKYKETNKDLKII</sequence>
<proteinExistence type="predicted"/>
<feature type="region of interest" description="Disordered" evidence="1">
    <location>
        <begin position="1"/>
        <end position="28"/>
    </location>
</feature>
<dbReference type="AlphaFoldDB" id="M1DKG2"/>
<reference evidence="2" key="2">
    <citation type="submission" date="2015-06" db="UniProtKB">
        <authorList>
            <consortium name="EnsemblPlants"/>
        </authorList>
    </citation>
    <scope>IDENTIFICATION</scope>
    <source>
        <strain evidence="2">DM1-3 516 R44</strain>
    </source>
</reference>
<evidence type="ECO:0000313" key="2">
    <source>
        <dbReference type="EnsemblPlants" id="PGSC0003DMT400090469"/>
    </source>
</evidence>
<protein>
    <submittedName>
        <fullName evidence="2">Uncharacterized protein</fullName>
    </submittedName>
</protein>
<evidence type="ECO:0000313" key="3">
    <source>
        <dbReference type="Proteomes" id="UP000011115"/>
    </source>
</evidence>
<dbReference type="Gramene" id="PGSC0003DMT400090469">
    <property type="protein sequence ID" value="PGSC0003DMT400090469"/>
    <property type="gene ID" value="PGSC0003DMG400040040"/>
</dbReference>
<name>M1DKG2_SOLTU</name>
<keyword evidence="3" id="KW-1185">Reference proteome</keyword>
<reference evidence="3" key="1">
    <citation type="journal article" date="2011" name="Nature">
        <title>Genome sequence and analysis of the tuber crop potato.</title>
        <authorList>
            <consortium name="The Potato Genome Sequencing Consortium"/>
        </authorList>
    </citation>
    <scope>NUCLEOTIDE SEQUENCE [LARGE SCALE GENOMIC DNA]</scope>
    <source>
        <strain evidence="3">cv. DM1-3 516 R44</strain>
    </source>
</reference>
<organism evidence="2 3">
    <name type="scientific">Solanum tuberosum</name>
    <name type="common">Potato</name>
    <dbReference type="NCBI Taxonomy" id="4113"/>
    <lineage>
        <taxon>Eukaryota</taxon>
        <taxon>Viridiplantae</taxon>
        <taxon>Streptophyta</taxon>
        <taxon>Embryophyta</taxon>
        <taxon>Tracheophyta</taxon>
        <taxon>Spermatophyta</taxon>
        <taxon>Magnoliopsida</taxon>
        <taxon>eudicotyledons</taxon>
        <taxon>Gunneridae</taxon>
        <taxon>Pentapetalae</taxon>
        <taxon>asterids</taxon>
        <taxon>lamiids</taxon>
        <taxon>Solanales</taxon>
        <taxon>Solanaceae</taxon>
        <taxon>Solanoideae</taxon>
        <taxon>Solaneae</taxon>
        <taxon>Solanum</taxon>
    </lineage>
</organism>
<dbReference type="HOGENOM" id="CLU_2214652_0_0_1"/>
<accession>M1DKG2</accession>
<dbReference type="EnsemblPlants" id="PGSC0003DMT400090469">
    <property type="protein sequence ID" value="PGSC0003DMT400090469"/>
    <property type="gene ID" value="PGSC0003DMG400040040"/>
</dbReference>
<dbReference type="InParanoid" id="M1DKG2"/>
<dbReference type="Proteomes" id="UP000011115">
    <property type="component" value="Unassembled WGS sequence"/>
</dbReference>
<dbReference type="PaxDb" id="4113-PGSC0003DMT400090469"/>